<dbReference type="EMBL" id="VSRR010026242">
    <property type="protein sequence ID" value="MPC67436.1"/>
    <property type="molecule type" value="Genomic_DNA"/>
</dbReference>
<keyword evidence="3" id="KW-1185">Reference proteome</keyword>
<name>A0A5B7HBQ7_PORTR</name>
<comment type="caution">
    <text evidence="2">The sequence shown here is derived from an EMBL/GenBank/DDBJ whole genome shotgun (WGS) entry which is preliminary data.</text>
</comment>
<evidence type="ECO:0000313" key="3">
    <source>
        <dbReference type="Proteomes" id="UP000324222"/>
    </source>
</evidence>
<organism evidence="2 3">
    <name type="scientific">Portunus trituberculatus</name>
    <name type="common">Swimming crab</name>
    <name type="synonym">Neptunus trituberculatus</name>
    <dbReference type="NCBI Taxonomy" id="210409"/>
    <lineage>
        <taxon>Eukaryota</taxon>
        <taxon>Metazoa</taxon>
        <taxon>Ecdysozoa</taxon>
        <taxon>Arthropoda</taxon>
        <taxon>Crustacea</taxon>
        <taxon>Multicrustacea</taxon>
        <taxon>Malacostraca</taxon>
        <taxon>Eumalacostraca</taxon>
        <taxon>Eucarida</taxon>
        <taxon>Decapoda</taxon>
        <taxon>Pleocyemata</taxon>
        <taxon>Brachyura</taxon>
        <taxon>Eubrachyura</taxon>
        <taxon>Portunoidea</taxon>
        <taxon>Portunidae</taxon>
        <taxon>Portuninae</taxon>
        <taxon>Portunus</taxon>
    </lineage>
</organism>
<accession>A0A5B7HBQ7</accession>
<reference evidence="2 3" key="1">
    <citation type="submission" date="2019-05" db="EMBL/GenBank/DDBJ databases">
        <title>Another draft genome of Portunus trituberculatus and its Hox gene families provides insights of decapod evolution.</title>
        <authorList>
            <person name="Jeong J.-H."/>
            <person name="Song I."/>
            <person name="Kim S."/>
            <person name="Choi T."/>
            <person name="Kim D."/>
            <person name="Ryu S."/>
            <person name="Kim W."/>
        </authorList>
    </citation>
    <scope>NUCLEOTIDE SEQUENCE [LARGE SCALE GENOMIC DNA]</scope>
    <source>
        <tissue evidence="2">Muscle</tissue>
    </source>
</reference>
<protein>
    <submittedName>
        <fullName evidence="2">Uncharacterized protein</fullName>
    </submittedName>
</protein>
<evidence type="ECO:0000313" key="2">
    <source>
        <dbReference type="EMBL" id="MPC67436.1"/>
    </source>
</evidence>
<feature type="region of interest" description="Disordered" evidence="1">
    <location>
        <begin position="49"/>
        <end position="82"/>
    </location>
</feature>
<gene>
    <name evidence="2" type="ORF">E2C01_061611</name>
</gene>
<sequence length="82" mass="8740">MSLPSQILLVKHPTLGTSWNLGGGTVLPQRHNHLALRGGCYITLILGSAERPQPSGPDMGARIRAGKGREEKGREGKGEQVT</sequence>
<dbReference type="Proteomes" id="UP000324222">
    <property type="component" value="Unassembled WGS sequence"/>
</dbReference>
<feature type="compositionally biased region" description="Basic and acidic residues" evidence="1">
    <location>
        <begin position="67"/>
        <end position="82"/>
    </location>
</feature>
<evidence type="ECO:0000256" key="1">
    <source>
        <dbReference type="SAM" id="MobiDB-lite"/>
    </source>
</evidence>
<proteinExistence type="predicted"/>
<dbReference type="AlphaFoldDB" id="A0A5B7HBQ7"/>